<keyword evidence="2" id="KW-1185">Reference proteome</keyword>
<protein>
    <submittedName>
        <fullName evidence="1">Uncharacterized protein</fullName>
    </submittedName>
</protein>
<comment type="caution">
    <text evidence="1">The sequence shown here is derived from an EMBL/GenBank/DDBJ whole genome shotgun (WGS) entry which is preliminary data.</text>
</comment>
<name>A0A5B7FEG6_PORTR</name>
<dbReference type="AlphaFoldDB" id="A0A5B7FEG6"/>
<proteinExistence type="predicted"/>
<dbReference type="Proteomes" id="UP000324222">
    <property type="component" value="Unassembled WGS sequence"/>
</dbReference>
<sequence>MWGSTFKTSTVTLHRTDPFLPLYQLAPGLCCYKSSQKGLYKVAPHDASCLIENKDLREAIRYNENTEIGM</sequence>
<dbReference type="EMBL" id="VSRR010006050">
    <property type="protein sequence ID" value="MPC43935.1"/>
    <property type="molecule type" value="Genomic_DNA"/>
</dbReference>
<accession>A0A5B7FEG6</accession>
<organism evidence="1 2">
    <name type="scientific">Portunus trituberculatus</name>
    <name type="common">Swimming crab</name>
    <name type="synonym">Neptunus trituberculatus</name>
    <dbReference type="NCBI Taxonomy" id="210409"/>
    <lineage>
        <taxon>Eukaryota</taxon>
        <taxon>Metazoa</taxon>
        <taxon>Ecdysozoa</taxon>
        <taxon>Arthropoda</taxon>
        <taxon>Crustacea</taxon>
        <taxon>Multicrustacea</taxon>
        <taxon>Malacostraca</taxon>
        <taxon>Eumalacostraca</taxon>
        <taxon>Eucarida</taxon>
        <taxon>Decapoda</taxon>
        <taxon>Pleocyemata</taxon>
        <taxon>Brachyura</taxon>
        <taxon>Eubrachyura</taxon>
        <taxon>Portunoidea</taxon>
        <taxon>Portunidae</taxon>
        <taxon>Portuninae</taxon>
        <taxon>Portunus</taxon>
    </lineage>
</organism>
<evidence type="ECO:0000313" key="2">
    <source>
        <dbReference type="Proteomes" id="UP000324222"/>
    </source>
</evidence>
<reference evidence="1 2" key="1">
    <citation type="submission" date="2019-05" db="EMBL/GenBank/DDBJ databases">
        <title>Another draft genome of Portunus trituberculatus and its Hox gene families provides insights of decapod evolution.</title>
        <authorList>
            <person name="Jeong J.-H."/>
            <person name="Song I."/>
            <person name="Kim S."/>
            <person name="Choi T."/>
            <person name="Kim D."/>
            <person name="Ryu S."/>
            <person name="Kim W."/>
        </authorList>
    </citation>
    <scope>NUCLEOTIDE SEQUENCE [LARGE SCALE GENOMIC DNA]</scope>
    <source>
        <tissue evidence="1">Muscle</tissue>
    </source>
</reference>
<evidence type="ECO:0000313" key="1">
    <source>
        <dbReference type="EMBL" id="MPC43935.1"/>
    </source>
</evidence>
<gene>
    <name evidence="1" type="ORF">E2C01_037593</name>
</gene>